<comment type="caution">
    <text evidence="2">The sequence shown here is derived from an EMBL/GenBank/DDBJ whole genome shotgun (WGS) entry which is preliminary data.</text>
</comment>
<protein>
    <submittedName>
        <fullName evidence="2">Uncharacterized protein</fullName>
    </submittedName>
</protein>
<evidence type="ECO:0000313" key="3">
    <source>
        <dbReference type="Proteomes" id="UP000638188"/>
    </source>
</evidence>
<reference evidence="3" key="1">
    <citation type="journal article" date="2019" name="Int. J. Syst. Evol. Microbiol.">
        <title>The Global Catalogue of Microorganisms (GCM) 10K type strain sequencing project: providing services to taxonomists for standard genome sequencing and annotation.</title>
        <authorList>
            <consortium name="The Broad Institute Genomics Platform"/>
            <consortium name="The Broad Institute Genome Sequencing Center for Infectious Disease"/>
            <person name="Wu L."/>
            <person name="Ma J."/>
        </authorList>
    </citation>
    <scope>NUCLEOTIDE SEQUENCE [LARGE SCALE GENOMIC DNA]</scope>
    <source>
        <strain evidence="3">CGMCC 1.12482</strain>
    </source>
</reference>
<evidence type="ECO:0000256" key="1">
    <source>
        <dbReference type="SAM" id="Phobius"/>
    </source>
</evidence>
<dbReference type="RefSeq" id="WP_150277820.1">
    <property type="nucleotide sequence ID" value="NZ_BMFF01000001.1"/>
</dbReference>
<sequence length="119" mass="12751">MFSPSHPLQMFFGLIVWSAWFVSLYGGLGVVCKLAPPSPDQGVMTWVNALVLVLGMALSLFLLFCARRCWAVRSAAQCLSARERDNQRFIASAAAGVYLVGAFATLAVALPAVMLAPCV</sequence>
<evidence type="ECO:0000313" key="2">
    <source>
        <dbReference type="EMBL" id="GGC84688.1"/>
    </source>
</evidence>
<feature type="transmembrane region" description="Helical" evidence="1">
    <location>
        <begin position="12"/>
        <end position="31"/>
    </location>
</feature>
<feature type="transmembrane region" description="Helical" evidence="1">
    <location>
        <begin position="43"/>
        <end position="64"/>
    </location>
</feature>
<keyword evidence="1" id="KW-0812">Transmembrane</keyword>
<keyword evidence="1" id="KW-0472">Membrane</keyword>
<accession>A0ABQ1NWA3</accession>
<dbReference type="Proteomes" id="UP000638188">
    <property type="component" value="Unassembled WGS sequence"/>
</dbReference>
<proteinExistence type="predicted"/>
<name>A0ABQ1NWA3_9GAMM</name>
<keyword evidence="1" id="KW-1133">Transmembrane helix</keyword>
<gene>
    <name evidence="2" type="ORF">GCM10007418_00610</name>
</gene>
<keyword evidence="3" id="KW-1185">Reference proteome</keyword>
<feature type="transmembrane region" description="Helical" evidence="1">
    <location>
        <begin position="89"/>
        <end position="116"/>
    </location>
</feature>
<dbReference type="EMBL" id="BMFF01000001">
    <property type="protein sequence ID" value="GGC84688.1"/>
    <property type="molecule type" value="Genomic_DNA"/>
</dbReference>
<organism evidence="2 3">
    <name type="scientific">Halopseudomonas salina</name>
    <dbReference type="NCBI Taxonomy" id="1323744"/>
    <lineage>
        <taxon>Bacteria</taxon>
        <taxon>Pseudomonadati</taxon>
        <taxon>Pseudomonadota</taxon>
        <taxon>Gammaproteobacteria</taxon>
        <taxon>Pseudomonadales</taxon>
        <taxon>Pseudomonadaceae</taxon>
        <taxon>Halopseudomonas</taxon>
    </lineage>
</organism>